<reference evidence="1 2" key="1">
    <citation type="submission" date="2019-05" db="EMBL/GenBank/DDBJ databases">
        <title>Another draft genome of Portunus trituberculatus and its Hox gene families provides insights of decapod evolution.</title>
        <authorList>
            <person name="Jeong J.-H."/>
            <person name="Song I."/>
            <person name="Kim S."/>
            <person name="Choi T."/>
            <person name="Kim D."/>
            <person name="Ryu S."/>
            <person name="Kim W."/>
        </authorList>
    </citation>
    <scope>NUCLEOTIDE SEQUENCE [LARGE SCALE GENOMIC DNA]</scope>
    <source>
        <tissue evidence="1">Muscle</tissue>
    </source>
</reference>
<organism evidence="1 2">
    <name type="scientific">Portunus trituberculatus</name>
    <name type="common">Swimming crab</name>
    <name type="synonym">Neptunus trituberculatus</name>
    <dbReference type="NCBI Taxonomy" id="210409"/>
    <lineage>
        <taxon>Eukaryota</taxon>
        <taxon>Metazoa</taxon>
        <taxon>Ecdysozoa</taxon>
        <taxon>Arthropoda</taxon>
        <taxon>Crustacea</taxon>
        <taxon>Multicrustacea</taxon>
        <taxon>Malacostraca</taxon>
        <taxon>Eumalacostraca</taxon>
        <taxon>Eucarida</taxon>
        <taxon>Decapoda</taxon>
        <taxon>Pleocyemata</taxon>
        <taxon>Brachyura</taxon>
        <taxon>Eubrachyura</taxon>
        <taxon>Portunoidea</taxon>
        <taxon>Portunidae</taxon>
        <taxon>Portuninae</taxon>
        <taxon>Portunus</taxon>
    </lineage>
</organism>
<evidence type="ECO:0000313" key="1">
    <source>
        <dbReference type="EMBL" id="MPC22961.1"/>
    </source>
</evidence>
<dbReference type="Proteomes" id="UP000324222">
    <property type="component" value="Unassembled WGS sequence"/>
</dbReference>
<keyword evidence="2" id="KW-1185">Reference proteome</keyword>
<gene>
    <name evidence="1" type="ORF">E2C01_015993</name>
</gene>
<accession>A0A5B7DMX5</accession>
<sequence length="321" mass="35934">MVYRKRGGRVLHGGRSKARRRLCCRVKDGDRDETQNSVQALHSGYGEVLLFPVPQAVECGVPSLKSWVTVPLSNHNSLPARINGHLCDMYVDCGTTSAMIAHRVADKLGLLEKVSFVKSYELQLWTTKVRHTLKVVENVEVHLAGGVALRCTFLVLPQNMVSTLPGILLDNATLRQAGAVQEFSDTACTLHFPSRKPKWAPKKGGDSQYVMDVNFRRTSLRSKKMSVHVDTGATSFYVSPRCLHTQLCLPRVPRCVTVMLAEGVAVTSSFVRVAGTDTFDFVLGKEMLSRYRCVLDFASSYLYFHVKERVFRLKLRKSRTV</sequence>
<protein>
    <recommendedName>
        <fullName evidence="3">Peptidase A2 domain-containing protein</fullName>
    </recommendedName>
</protein>
<name>A0A5B7DMX5_PORTR</name>
<evidence type="ECO:0008006" key="3">
    <source>
        <dbReference type="Google" id="ProtNLM"/>
    </source>
</evidence>
<proteinExistence type="predicted"/>
<comment type="caution">
    <text evidence="1">The sequence shown here is derived from an EMBL/GenBank/DDBJ whole genome shotgun (WGS) entry which is preliminary data.</text>
</comment>
<dbReference type="InterPro" id="IPR021109">
    <property type="entry name" value="Peptidase_aspartic_dom_sf"/>
</dbReference>
<dbReference type="AlphaFoldDB" id="A0A5B7DMX5"/>
<dbReference type="EMBL" id="VSRR010001149">
    <property type="protein sequence ID" value="MPC22961.1"/>
    <property type="molecule type" value="Genomic_DNA"/>
</dbReference>
<dbReference type="Gene3D" id="2.40.70.10">
    <property type="entry name" value="Acid Proteases"/>
    <property type="match status" value="1"/>
</dbReference>
<evidence type="ECO:0000313" key="2">
    <source>
        <dbReference type="Proteomes" id="UP000324222"/>
    </source>
</evidence>